<proteinExistence type="inferred from homology"/>
<dbReference type="InterPro" id="IPR020904">
    <property type="entry name" value="Sc_DH/Rdtase_CS"/>
</dbReference>
<accession>A0ABP9RW35</accession>
<evidence type="ECO:0000256" key="1">
    <source>
        <dbReference type="ARBA" id="ARBA00006484"/>
    </source>
</evidence>
<dbReference type="EMBL" id="BAABJQ010000010">
    <property type="protein sequence ID" value="GAA5188296.1"/>
    <property type="molecule type" value="Genomic_DNA"/>
</dbReference>
<sequence length="245" mass="26408">MALVTGVGRRVGIGAAIVARLAAEGWDIGYSYWRPYDQRMVWGADDEAPERIEHQLAELGARGHGAPADLTDPEAPARLLDEVVGALGPVRALVMAHCESVDSGLLNTSLESFDRHFAVNTRASWLLIREFARRYREPFGAGRIIALTSDHTVDNLPYGASKGALDRITIAAAKELRHLGVTANVINPGPVDTGWMTPELIKRFTEATPLGRLGEPVDCANLVAFLCSPQGGWVNGQLLYSNGGL</sequence>
<dbReference type="InterPro" id="IPR036291">
    <property type="entry name" value="NAD(P)-bd_dom_sf"/>
</dbReference>
<evidence type="ECO:0000256" key="2">
    <source>
        <dbReference type="ARBA" id="ARBA00023002"/>
    </source>
</evidence>
<gene>
    <name evidence="3" type="ORF">GCM10023322_38720</name>
</gene>
<protein>
    <submittedName>
        <fullName evidence="3">SDR family oxidoreductase</fullName>
    </submittedName>
</protein>
<dbReference type="Pfam" id="PF13561">
    <property type="entry name" value="adh_short_C2"/>
    <property type="match status" value="1"/>
</dbReference>
<reference evidence="4" key="1">
    <citation type="journal article" date="2019" name="Int. J. Syst. Evol. Microbiol.">
        <title>The Global Catalogue of Microorganisms (GCM) 10K type strain sequencing project: providing services to taxonomists for standard genome sequencing and annotation.</title>
        <authorList>
            <consortium name="The Broad Institute Genomics Platform"/>
            <consortium name="The Broad Institute Genome Sequencing Center for Infectious Disease"/>
            <person name="Wu L."/>
            <person name="Ma J."/>
        </authorList>
    </citation>
    <scope>NUCLEOTIDE SEQUENCE [LARGE SCALE GENOMIC DNA]</scope>
    <source>
        <strain evidence="4">JCM 18304</strain>
    </source>
</reference>
<dbReference type="InterPro" id="IPR002347">
    <property type="entry name" value="SDR_fam"/>
</dbReference>
<dbReference type="Gene3D" id="3.40.50.720">
    <property type="entry name" value="NAD(P)-binding Rossmann-like Domain"/>
    <property type="match status" value="1"/>
</dbReference>
<evidence type="ECO:0000313" key="3">
    <source>
        <dbReference type="EMBL" id="GAA5188296.1"/>
    </source>
</evidence>
<evidence type="ECO:0000313" key="4">
    <source>
        <dbReference type="Proteomes" id="UP001501570"/>
    </source>
</evidence>
<dbReference type="PROSITE" id="PS00061">
    <property type="entry name" value="ADH_SHORT"/>
    <property type="match status" value="1"/>
</dbReference>
<dbReference type="Proteomes" id="UP001501570">
    <property type="component" value="Unassembled WGS sequence"/>
</dbReference>
<organism evidence="3 4">
    <name type="scientific">Rugosimonospora acidiphila</name>
    <dbReference type="NCBI Taxonomy" id="556531"/>
    <lineage>
        <taxon>Bacteria</taxon>
        <taxon>Bacillati</taxon>
        <taxon>Actinomycetota</taxon>
        <taxon>Actinomycetes</taxon>
        <taxon>Micromonosporales</taxon>
        <taxon>Micromonosporaceae</taxon>
        <taxon>Rugosimonospora</taxon>
    </lineage>
</organism>
<dbReference type="PANTHER" id="PTHR48107">
    <property type="entry name" value="NADPH-DEPENDENT ALDEHYDE REDUCTASE-LIKE PROTEIN, CHLOROPLASTIC-RELATED"/>
    <property type="match status" value="1"/>
</dbReference>
<comment type="caution">
    <text evidence="3">The sequence shown here is derived from an EMBL/GenBank/DDBJ whole genome shotgun (WGS) entry which is preliminary data.</text>
</comment>
<dbReference type="PRINTS" id="PR00081">
    <property type="entry name" value="GDHRDH"/>
</dbReference>
<name>A0ABP9RW35_9ACTN</name>
<keyword evidence="4" id="KW-1185">Reference proteome</keyword>
<dbReference type="PANTHER" id="PTHR48107:SF7">
    <property type="entry name" value="RE15974P"/>
    <property type="match status" value="1"/>
</dbReference>
<dbReference type="SUPFAM" id="SSF51735">
    <property type="entry name" value="NAD(P)-binding Rossmann-fold domains"/>
    <property type="match status" value="1"/>
</dbReference>
<comment type="similarity">
    <text evidence="1">Belongs to the short-chain dehydrogenases/reductases (SDR) family.</text>
</comment>
<keyword evidence="2" id="KW-0560">Oxidoreductase</keyword>